<dbReference type="Proteomes" id="UP000186657">
    <property type="component" value="Unassembled WGS sequence"/>
</dbReference>
<gene>
    <name evidence="1" type="ORF">BJP37_04475</name>
</gene>
<dbReference type="AlphaFoldDB" id="A0A1U7MXI2"/>
<accession>A0A1U7MXI2</accession>
<evidence type="ECO:0000313" key="2">
    <source>
        <dbReference type="Proteomes" id="UP000186657"/>
    </source>
</evidence>
<protein>
    <submittedName>
        <fullName evidence="1">Uncharacterized protein</fullName>
    </submittedName>
</protein>
<keyword evidence="2" id="KW-1185">Reference proteome</keyword>
<evidence type="ECO:0000313" key="1">
    <source>
        <dbReference type="EMBL" id="OLT58412.1"/>
    </source>
</evidence>
<sequence length="112" mass="12501">MDEVLGSGDGTLGNQKFVLQKPPLTYISAATSSGSETTLEVRVNNIVWEEVRSLYGLDDRRQAYIVRIDDNGNTNQDLRGEVYFAPLAPQFWGVMMSKSPRIGGFRGQMRKS</sequence>
<proteinExistence type="predicted"/>
<name>A0A1U7MXI2_9CYAN</name>
<dbReference type="EMBL" id="MKZS01000001">
    <property type="protein sequence ID" value="OLT58412.1"/>
    <property type="molecule type" value="Genomic_DNA"/>
</dbReference>
<comment type="caution">
    <text evidence="1">The sequence shown here is derived from an EMBL/GenBank/DDBJ whole genome shotgun (WGS) entry which is preliminary data.</text>
</comment>
<organism evidence="1 2">
    <name type="scientific">Moorena bouillonii PNG</name>
    <dbReference type="NCBI Taxonomy" id="568701"/>
    <lineage>
        <taxon>Bacteria</taxon>
        <taxon>Bacillati</taxon>
        <taxon>Cyanobacteriota</taxon>
        <taxon>Cyanophyceae</taxon>
        <taxon>Coleofasciculales</taxon>
        <taxon>Coleofasciculaceae</taxon>
        <taxon>Moorena</taxon>
    </lineage>
</organism>
<reference evidence="1 2" key="1">
    <citation type="submission" date="2016-10" db="EMBL/GenBank/DDBJ databases">
        <title>Comparative genomics uncovers the prolific and rare metabolic potential of the cyanobacterial genus Moorea.</title>
        <authorList>
            <person name="Leao T."/>
            <person name="Castelao G."/>
            <person name="Korobeynikov A."/>
            <person name="Monroe E.A."/>
            <person name="Podell S."/>
            <person name="Glukhov E."/>
            <person name="Allen E."/>
            <person name="Gerwick W.H."/>
            <person name="Gerwick L."/>
        </authorList>
    </citation>
    <scope>NUCLEOTIDE SEQUENCE [LARGE SCALE GENOMIC DNA]</scope>
    <source>
        <strain evidence="1 2">PNG5-198</strain>
    </source>
</reference>